<gene>
    <name evidence="1" type="ORF">H6G83_30105</name>
</gene>
<name>A0ABR8DD12_9NOST</name>
<dbReference type="RefSeq" id="WP_190478967.1">
    <property type="nucleotide sequence ID" value="NZ_JACJSG010000060.1"/>
</dbReference>
<proteinExistence type="predicted"/>
<dbReference type="Proteomes" id="UP000661112">
    <property type="component" value="Unassembled WGS sequence"/>
</dbReference>
<accession>A0ABR8DD12</accession>
<comment type="caution">
    <text evidence="1">The sequence shown here is derived from an EMBL/GenBank/DDBJ whole genome shotgun (WGS) entry which is preliminary data.</text>
</comment>
<dbReference type="EMBL" id="JACJSG010000060">
    <property type="protein sequence ID" value="MBD2504807.1"/>
    <property type="molecule type" value="Genomic_DNA"/>
</dbReference>
<reference evidence="1 2" key="1">
    <citation type="journal article" date="2020" name="ISME J.">
        <title>Comparative genomics reveals insights into cyanobacterial evolution and habitat adaptation.</title>
        <authorList>
            <person name="Chen M.Y."/>
            <person name="Teng W.K."/>
            <person name="Zhao L."/>
            <person name="Hu C.X."/>
            <person name="Zhou Y.K."/>
            <person name="Han B.P."/>
            <person name="Song L.R."/>
            <person name="Shu W.S."/>
        </authorList>
    </citation>
    <scope>NUCLEOTIDE SEQUENCE [LARGE SCALE GENOMIC DNA]</scope>
    <source>
        <strain evidence="1 2">FACHB-119</strain>
    </source>
</reference>
<protein>
    <submittedName>
        <fullName evidence="1">Uncharacterized protein</fullName>
    </submittedName>
</protein>
<evidence type="ECO:0000313" key="2">
    <source>
        <dbReference type="Proteomes" id="UP000661112"/>
    </source>
</evidence>
<keyword evidence="2" id="KW-1185">Reference proteome</keyword>
<evidence type="ECO:0000313" key="1">
    <source>
        <dbReference type="EMBL" id="MBD2504807.1"/>
    </source>
</evidence>
<sequence length="194" mass="21405">MATIKDSLVIANRLPDGTGYTWTLASRLGEMILEVEAQFGKRDRSLTILGIEFCDSGPRIWFPGNCGHIIIQLGFSAKEDLVQALFQLAQESVYLLDPVVLGYANVLEIGLATHFSLQYIKQFNSNYTISDPKYAAAAELTAHLLNLNPMSIKQLRSRGIKIAEITASQLLAVCPKLPQSIALELAASFDNWTF</sequence>
<organism evidence="1 2">
    <name type="scientific">Anabaena azotica FACHB-119</name>
    <dbReference type="NCBI Taxonomy" id="947527"/>
    <lineage>
        <taxon>Bacteria</taxon>
        <taxon>Bacillati</taxon>
        <taxon>Cyanobacteriota</taxon>
        <taxon>Cyanophyceae</taxon>
        <taxon>Nostocales</taxon>
        <taxon>Nostocaceae</taxon>
        <taxon>Anabaena</taxon>
        <taxon>Anabaena azotica</taxon>
    </lineage>
</organism>